<dbReference type="RefSeq" id="WP_050355087.1">
    <property type="nucleotide sequence ID" value="NZ_LGSS01000006.1"/>
</dbReference>
<evidence type="ECO:0000313" key="1">
    <source>
        <dbReference type="EMBL" id="KNF08566.1"/>
    </source>
</evidence>
<gene>
    <name evidence="1" type="ORF">CLPU_6c00520</name>
</gene>
<dbReference type="OrthoDB" id="7820733at2"/>
<accession>A0A0L0WAP2</accession>
<proteinExistence type="predicted"/>
<keyword evidence="2" id="KW-1185">Reference proteome</keyword>
<organism evidence="1 2">
    <name type="scientific">Gottschalkia purinilytica</name>
    <name type="common">Clostridium purinilyticum</name>
    <dbReference type="NCBI Taxonomy" id="1503"/>
    <lineage>
        <taxon>Bacteria</taxon>
        <taxon>Bacillati</taxon>
        <taxon>Bacillota</taxon>
        <taxon>Tissierellia</taxon>
        <taxon>Tissierellales</taxon>
        <taxon>Gottschalkiaceae</taxon>
        <taxon>Gottschalkia</taxon>
    </lineage>
</organism>
<sequence length="455" mass="51791">MAKYYYDKYDVVKITEKIYVNYKEIKDSESEFSRYSAASISTDWRFTEKEGFVMLDKKSIWIAAEENGVGHLYYEPTKQGSIYYNISRSGSVIQLKRLSYNNRNYNGYEFSEKTIATCEESTREIPQKNRLIQSNVVAEDGAYPANGVHTDGYWYVKKGLANNLPTISGKDSNLGDKNLGFSISYNINDIDNDEVKIIERLNNTTLKIINNAPKNQTLTIDITTEQLFSLPLNSTNTIEIEVNDGKGGVAYRRYTFKRVNSPPKINGTDRDLGEKLESFSIIFNITDVEKNKVTAKVFLDGKLKQQIIANDGESYTYKINKIDWLKLDTAKHTIRIEATDEQGATSVRNYTFTRVINKIEHKTIIPTDAKVSKIIITPKWSIAQGAIPKVYACNNMFDNNPAWEDITNQVLISRHHNFTNTVKTAEKWGIGIRMIVEKGTSTERSIIYGYGGAFE</sequence>
<evidence type="ECO:0000313" key="2">
    <source>
        <dbReference type="Proteomes" id="UP000037267"/>
    </source>
</evidence>
<dbReference type="AlphaFoldDB" id="A0A0L0WAP2"/>
<reference evidence="2" key="1">
    <citation type="submission" date="2015-07" db="EMBL/GenBank/DDBJ databases">
        <title>Draft genome sequence of the purine-degrading Gottschalkia purinilyticum DSM 1384 (formerly Clostridium purinilyticum).</title>
        <authorList>
            <person name="Poehlein A."/>
            <person name="Schiel-Bengelsdorf B."/>
            <person name="Bengelsdorf F.R."/>
            <person name="Daniel R."/>
            <person name="Duerre P."/>
        </authorList>
    </citation>
    <scope>NUCLEOTIDE SEQUENCE [LARGE SCALE GENOMIC DNA]</scope>
    <source>
        <strain evidence="2">DSM 1384</strain>
    </source>
</reference>
<name>A0A0L0WAP2_GOTPU</name>
<comment type="caution">
    <text evidence="1">The sequence shown here is derived from an EMBL/GenBank/DDBJ whole genome shotgun (WGS) entry which is preliminary data.</text>
</comment>
<dbReference type="STRING" id="1503.CLPU_6c00520"/>
<dbReference type="Proteomes" id="UP000037267">
    <property type="component" value="Unassembled WGS sequence"/>
</dbReference>
<dbReference type="EMBL" id="LGSS01000006">
    <property type="protein sequence ID" value="KNF08566.1"/>
    <property type="molecule type" value="Genomic_DNA"/>
</dbReference>
<protein>
    <submittedName>
        <fullName evidence="1">Uncharacterized protein</fullName>
    </submittedName>
</protein>